<reference evidence="3" key="1">
    <citation type="journal article" date="2019" name="Int. J. Syst. Evol. Microbiol.">
        <title>The Global Catalogue of Microorganisms (GCM) 10K type strain sequencing project: providing services to taxonomists for standard genome sequencing and annotation.</title>
        <authorList>
            <consortium name="The Broad Institute Genomics Platform"/>
            <consortium name="The Broad Institute Genome Sequencing Center for Infectious Disease"/>
            <person name="Wu L."/>
            <person name="Ma J."/>
        </authorList>
    </citation>
    <scope>NUCLEOTIDE SEQUENCE [LARGE SCALE GENOMIC DNA]</scope>
    <source>
        <strain evidence="3">NBRC 105857</strain>
    </source>
</reference>
<dbReference type="Gene3D" id="2.40.160.50">
    <property type="entry name" value="membrane protein fhac: a member of the omp85/tpsb transporter family"/>
    <property type="match status" value="1"/>
</dbReference>
<dbReference type="PANTHER" id="PTHR34597">
    <property type="entry name" value="SLR1661 PROTEIN"/>
    <property type="match status" value="1"/>
</dbReference>
<dbReference type="InterPro" id="IPR005565">
    <property type="entry name" value="Hemolysn_activator_HlyB_C"/>
</dbReference>
<organism evidence="2 3">
    <name type="scientific">Limnobacter litoralis</name>
    <dbReference type="NCBI Taxonomy" id="481366"/>
    <lineage>
        <taxon>Bacteria</taxon>
        <taxon>Pseudomonadati</taxon>
        <taxon>Pseudomonadota</taxon>
        <taxon>Betaproteobacteria</taxon>
        <taxon>Burkholderiales</taxon>
        <taxon>Burkholderiaceae</taxon>
        <taxon>Limnobacter</taxon>
    </lineage>
</organism>
<feature type="domain" description="Haemolysin activator HlyB C-terminal" evidence="1">
    <location>
        <begin position="8"/>
        <end position="222"/>
    </location>
</feature>
<evidence type="ECO:0000259" key="1">
    <source>
        <dbReference type="Pfam" id="PF03865"/>
    </source>
</evidence>
<accession>A0ABQ5YTK3</accession>
<protein>
    <recommendedName>
        <fullName evidence="1">Haemolysin activator HlyB C-terminal domain-containing protein</fullName>
    </recommendedName>
</protein>
<dbReference type="PANTHER" id="PTHR34597:SF3">
    <property type="entry name" value="OUTER MEMBRANE TRANSPORTER CDIB"/>
    <property type="match status" value="1"/>
</dbReference>
<dbReference type="InterPro" id="IPR051544">
    <property type="entry name" value="TPS_OM_transporter"/>
</dbReference>
<evidence type="ECO:0000313" key="2">
    <source>
        <dbReference type="EMBL" id="GLR26781.1"/>
    </source>
</evidence>
<name>A0ABQ5YTK3_9BURK</name>
<gene>
    <name evidence="2" type="ORF">GCM10007875_18710</name>
</gene>
<dbReference type="EMBL" id="BSOJ01000018">
    <property type="protein sequence ID" value="GLR26781.1"/>
    <property type="molecule type" value="Genomic_DNA"/>
</dbReference>
<comment type="caution">
    <text evidence="2">The sequence shown here is derived from an EMBL/GenBank/DDBJ whole genome shotgun (WGS) entry which is preliminary data.</text>
</comment>
<keyword evidence="3" id="KW-1185">Reference proteome</keyword>
<sequence>MNVPGAGTTTGVKWTEFLNRLNGMDQRVFFSFEHKQFTSQVLLNNTGSSLTPDLQSDPYTLGYTLIDQRNALSRQFQLSYSKNYVMGGQNSTTQYAKSNPQSKADFDVFRLSSSWSDQIFSRYRFTAALDGQYSSYSLISGEQFGAGGVYSVRGFEERAVSGDSGLRESFELLSPNVLPDKSPYLKRLQYAAFVEGAQLRSNAVTAPTLSETRILAAGVGLRFALTDRDQICLDLARVISGTVVEPHGDMKLHLSIAVAL</sequence>
<dbReference type="Proteomes" id="UP001156664">
    <property type="component" value="Unassembled WGS sequence"/>
</dbReference>
<dbReference type="Pfam" id="PF03865">
    <property type="entry name" value="ShlB"/>
    <property type="match status" value="1"/>
</dbReference>
<evidence type="ECO:0000313" key="3">
    <source>
        <dbReference type="Proteomes" id="UP001156664"/>
    </source>
</evidence>
<proteinExistence type="predicted"/>